<dbReference type="EMBL" id="HE796683">
    <property type="protein sequence ID" value="CCH02902.1"/>
    <property type="molecule type" value="Genomic_DNA"/>
</dbReference>
<dbReference type="Proteomes" id="UP000011058">
    <property type="component" value="Chromosome"/>
</dbReference>
<proteinExistence type="predicted"/>
<dbReference type="AlphaFoldDB" id="I0KFJ9"/>
<accession>I0KFJ9</accession>
<dbReference type="KEGG" id="fae:FAES_4903"/>
<dbReference type="SUPFAM" id="SSF110857">
    <property type="entry name" value="Gamma-glutamyl cyclotransferase-like"/>
    <property type="match status" value="1"/>
</dbReference>
<dbReference type="OrthoDB" id="482277at2"/>
<reference evidence="2 3" key="1">
    <citation type="journal article" date="2012" name="J. Bacteriol.">
        <title>Genome Sequence of Fibrella aestuarina BUZ 2T, a Filamentous Marine Bacterium.</title>
        <authorList>
            <person name="Filippini M."/>
            <person name="Qi W."/>
            <person name="Blom J."/>
            <person name="Goesmann A."/>
            <person name="Smits T.H."/>
            <person name="Bagheri H.C."/>
        </authorList>
    </citation>
    <scope>NUCLEOTIDE SEQUENCE [LARGE SCALE GENOMIC DNA]</scope>
    <source>
        <strain evidence="3">BUZ 2T</strain>
    </source>
</reference>
<gene>
    <name evidence="2" type="ORF">FAES_4903</name>
</gene>
<dbReference type="InterPro" id="IPR036568">
    <property type="entry name" value="GGCT-like_sf"/>
</dbReference>
<evidence type="ECO:0000259" key="1">
    <source>
        <dbReference type="Pfam" id="PF06094"/>
    </source>
</evidence>
<dbReference type="Pfam" id="PF06094">
    <property type="entry name" value="GGACT"/>
    <property type="match status" value="1"/>
</dbReference>
<dbReference type="InterPro" id="IPR009288">
    <property type="entry name" value="AIG2-like_dom"/>
</dbReference>
<keyword evidence="3" id="KW-1185">Reference proteome</keyword>
<dbReference type="eggNOG" id="COG2105">
    <property type="taxonomic scope" value="Bacteria"/>
</dbReference>
<dbReference type="CDD" id="cd06661">
    <property type="entry name" value="GGCT_like"/>
    <property type="match status" value="1"/>
</dbReference>
<organism evidence="2 3">
    <name type="scientific">Fibrella aestuarina BUZ 2</name>
    <dbReference type="NCBI Taxonomy" id="1166018"/>
    <lineage>
        <taxon>Bacteria</taxon>
        <taxon>Pseudomonadati</taxon>
        <taxon>Bacteroidota</taxon>
        <taxon>Cytophagia</taxon>
        <taxon>Cytophagales</taxon>
        <taxon>Spirosomataceae</taxon>
        <taxon>Fibrella</taxon>
    </lineage>
</organism>
<name>I0KFJ9_9BACT</name>
<dbReference type="HOGENOM" id="CLU_083466_4_0_10"/>
<sequence length="130" mass="14943">MNLFVYGTLRSGNDNPMADLLRQHAQLIGHGNVPGRLFDLGWYPGATYEPDGIYRVWGDVYELTDDTILTRLDDYEGIQNHPDDEYARREVPVQMSNGQAHLGQVRCQMYIYLKTDGHPRLIESGNFLRQ</sequence>
<dbReference type="RefSeq" id="WP_015334001.1">
    <property type="nucleotide sequence ID" value="NC_020054.1"/>
</dbReference>
<evidence type="ECO:0000313" key="2">
    <source>
        <dbReference type="EMBL" id="CCH02902.1"/>
    </source>
</evidence>
<evidence type="ECO:0000313" key="3">
    <source>
        <dbReference type="Proteomes" id="UP000011058"/>
    </source>
</evidence>
<dbReference type="InterPro" id="IPR013024">
    <property type="entry name" value="GGCT-like"/>
</dbReference>
<dbReference type="Gene3D" id="3.10.490.10">
    <property type="entry name" value="Gamma-glutamyl cyclotransferase-like"/>
    <property type="match status" value="1"/>
</dbReference>
<protein>
    <submittedName>
        <fullName evidence="2">AIG2 family protein</fullName>
    </submittedName>
</protein>
<feature type="domain" description="Gamma-glutamylcyclotransferase AIG2-like" evidence="1">
    <location>
        <begin position="3"/>
        <end position="128"/>
    </location>
</feature>
<dbReference type="STRING" id="1166018.FAES_4903"/>